<reference evidence="2" key="1">
    <citation type="submission" date="2020-06" db="EMBL/GenBank/DDBJ databases">
        <authorList>
            <consortium name="Plant Systems Biology data submission"/>
        </authorList>
    </citation>
    <scope>NUCLEOTIDE SEQUENCE</scope>
    <source>
        <strain evidence="2">D6</strain>
    </source>
</reference>
<name>A0A9N8EF13_9STRA</name>
<evidence type="ECO:0000313" key="2">
    <source>
        <dbReference type="EMBL" id="CAB9519024.1"/>
    </source>
</evidence>
<organism evidence="2 3">
    <name type="scientific">Seminavis robusta</name>
    <dbReference type="NCBI Taxonomy" id="568900"/>
    <lineage>
        <taxon>Eukaryota</taxon>
        <taxon>Sar</taxon>
        <taxon>Stramenopiles</taxon>
        <taxon>Ochrophyta</taxon>
        <taxon>Bacillariophyta</taxon>
        <taxon>Bacillariophyceae</taxon>
        <taxon>Bacillariophycidae</taxon>
        <taxon>Naviculales</taxon>
        <taxon>Naviculaceae</taxon>
        <taxon>Seminavis</taxon>
    </lineage>
</organism>
<keyword evidence="3" id="KW-1185">Reference proteome</keyword>
<dbReference type="Proteomes" id="UP001153069">
    <property type="component" value="Unassembled WGS sequence"/>
</dbReference>
<feature type="signal peptide" evidence="1">
    <location>
        <begin position="1"/>
        <end position="34"/>
    </location>
</feature>
<evidence type="ECO:0000313" key="3">
    <source>
        <dbReference type="Proteomes" id="UP001153069"/>
    </source>
</evidence>
<dbReference type="AlphaFoldDB" id="A0A9N8EF13"/>
<protein>
    <submittedName>
        <fullName evidence="2">Uncharacterized protein</fullName>
    </submittedName>
</protein>
<feature type="chain" id="PRO_5040227537" evidence="1">
    <location>
        <begin position="35"/>
        <end position="420"/>
    </location>
</feature>
<keyword evidence="1" id="KW-0732">Signal</keyword>
<proteinExistence type="predicted"/>
<accession>A0A9N8EF13</accession>
<sequence>MSHHCAAVMTTVTSNVRLLFLLVCAVLISLHLQGDSSSHSELFSSTSAPPQEDFSNRRDEQRKSLRRDEFWLIDSDTVILPFDVDYTPPDDSFGSFDPLWSCDDEERPKKLVFVNIVRSDAMRVQELLKNYAKQCHAGFLSVAMCSGLSWASMISGTWANRRLKGGDSVTKCPVQSAMTRGGSDMSNKTKVVLAPLLEHSIDLLAGQVPLGCADKWIAQQQPAVVEDIPLDKKSVEAQYIVSLRHPQAWFVSSMIDKLKLKQQQHAILLNTSTIVAAIQEKVTTDLDHGFYHEVYARYLITPSQISWIQKEDADVGIQQRVDISLSNLKSQNAVIVLAEYMDESLEKIRHLIGLDYSNEQQLQQPTVNPEEARVLQTVLDALHQDKAFYGKFQNYLQYEQKIYKQAKDMHERQLKWVRKQ</sequence>
<dbReference type="Gene3D" id="3.40.50.300">
    <property type="entry name" value="P-loop containing nucleotide triphosphate hydrolases"/>
    <property type="match status" value="1"/>
</dbReference>
<evidence type="ECO:0000256" key="1">
    <source>
        <dbReference type="SAM" id="SignalP"/>
    </source>
</evidence>
<gene>
    <name evidence="2" type="ORF">SEMRO_982_G227660.1</name>
</gene>
<dbReference type="EMBL" id="CAICTM010000980">
    <property type="protein sequence ID" value="CAB9519024.1"/>
    <property type="molecule type" value="Genomic_DNA"/>
</dbReference>
<comment type="caution">
    <text evidence="2">The sequence shown here is derived from an EMBL/GenBank/DDBJ whole genome shotgun (WGS) entry which is preliminary data.</text>
</comment>
<dbReference type="InterPro" id="IPR027417">
    <property type="entry name" value="P-loop_NTPase"/>
</dbReference>